<comment type="similarity">
    <text evidence="1">Belongs to the glyceraldehyde-3-phosphate dehydrogenase family.</text>
</comment>
<evidence type="ECO:0000313" key="6">
    <source>
        <dbReference type="Proteomes" id="UP000825935"/>
    </source>
</evidence>
<organism evidence="5 6">
    <name type="scientific">Ceratopteris richardii</name>
    <name type="common">Triangle waterfern</name>
    <dbReference type="NCBI Taxonomy" id="49495"/>
    <lineage>
        <taxon>Eukaryota</taxon>
        <taxon>Viridiplantae</taxon>
        <taxon>Streptophyta</taxon>
        <taxon>Embryophyta</taxon>
        <taxon>Tracheophyta</taxon>
        <taxon>Polypodiopsida</taxon>
        <taxon>Polypodiidae</taxon>
        <taxon>Polypodiales</taxon>
        <taxon>Pteridineae</taxon>
        <taxon>Pteridaceae</taxon>
        <taxon>Parkerioideae</taxon>
        <taxon>Ceratopteris</taxon>
    </lineage>
</organism>
<reference evidence="5" key="1">
    <citation type="submission" date="2021-08" db="EMBL/GenBank/DDBJ databases">
        <title>WGS assembly of Ceratopteris richardii.</title>
        <authorList>
            <person name="Marchant D.B."/>
            <person name="Chen G."/>
            <person name="Jenkins J."/>
            <person name="Shu S."/>
            <person name="Leebens-Mack J."/>
            <person name="Grimwood J."/>
            <person name="Schmutz J."/>
            <person name="Soltis P."/>
            <person name="Soltis D."/>
            <person name="Chen Z.-H."/>
        </authorList>
    </citation>
    <scope>NUCLEOTIDE SEQUENCE</scope>
    <source>
        <strain evidence="5">Whitten #5841</strain>
        <tissue evidence="5">Leaf</tissue>
    </source>
</reference>
<feature type="region of interest" description="Disordered" evidence="3">
    <location>
        <begin position="103"/>
        <end position="130"/>
    </location>
</feature>
<dbReference type="Gene3D" id="3.30.360.10">
    <property type="entry name" value="Dihydrodipicolinate Reductase, domain 2"/>
    <property type="match status" value="1"/>
</dbReference>
<protein>
    <recommendedName>
        <fullName evidence="4">Glyceraldehyde 3-phosphate dehydrogenase catalytic domain-containing protein</fullName>
    </recommendedName>
</protein>
<evidence type="ECO:0000313" key="5">
    <source>
        <dbReference type="EMBL" id="KAH7420865.1"/>
    </source>
</evidence>
<proteinExistence type="inferred from homology"/>
<dbReference type="GO" id="GO:0005829">
    <property type="term" value="C:cytosol"/>
    <property type="evidence" value="ECO:0007669"/>
    <property type="project" value="TreeGrafter"/>
</dbReference>
<dbReference type="SUPFAM" id="SSF55347">
    <property type="entry name" value="Glyceraldehyde-3-phosphate dehydrogenase-like, C-terminal domain"/>
    <property type="match status" value="1"/>
</dbReference>
<dbReference type="PANTHER" id="PTHR10836">
    <property type="entry name" value="GLYCERALDEHYDE 3-PHOSPHATE DEHYDROGENASE"/>
    <property type="match status" value="1"/>
</dbReference>
<dbReference type="EMBL" id="CM035418">
    <property type="protein sequence ID" value="KAH7420865.1"/>
    <property type="molecule type" value="Genomic_DNA"/>
</dbReference>
<gene>
    <name evidence="5" type="ORF">KP509_13G026500</name>
</gene>
<name>A0A8T2THI1_CERRI</name>
<accession>A0A8T2THI1</accession>
<feature type="domain" description="Glyceraldehyde 3-phosphate dehydrogenase catalytic" evidence="4">
    <location>
        <begin position="103"/>
        <end position="135"/>
    </location>
</feature>
<evidence type="ECO:0000256" key="3">
    <source>
        <dbReference type="SAM" id="MobiDB-lite"/>
    </source>
</evidence>
<dbReference type="GO" id="GO:0006096">
    <property type="term" value="P:glycolytic process"/>
    <property type="evidence" value="ECO:0007669"/>
    <property type="project" value="TreeGrafter"/>
</dbReference>
<comment type="caution">
    <text evidence="5">The sequence shown here is derived from an EMBL/GenBank/DDBJ whole genome shotgun (WGS) entry which is preliminary data.</text>
</comment>
<dbReference type="InterPro" id="IPR020831">
    <property type="entry name" value="GlycerAld/Erythrose_P_DH"/>
</dbReference>
<dbReference type="GO" id="GO:0004365">
    <property type="term" value="F:glyceraldehyde-3-phosphate dehydrogenase (NAD+) (phosphorylating) activity"/>
    <property type="evidence" value="ECO:0007669"/>
    <property type="project" value="TreeGrafter"/>
</dbReference>
<dbReference type="PANTHER" id="PTHR10836:SF76">
    <property type="entry name" value="GLYCERALDEHYDE-3-PHOSPHATE DEHYDROGENASE-RELATED"/>
    <property type="match status" value="1"/>
</dbReference>
<sequence length="141" mass="14572">MAASTISRSALAIGSAYQSCESPAASSRSSFTKVSFPRNGLSKDVDLTLKSDFHGSAASIWSCTARCPSSSRQLQTINATAIDVPTEAQKSRTKGAVAIGINATQKTVDGPSSKDWRDGRGGGQNIIPSSTGAAKGRCFLS</sequence>
<dbReference type="AlphaFoldDB" id="A0A8T2THI1"/>
<keyword evidence="6" id="KW-1185">Reference proteome</keyword>
<dbReference type="InterPro" id="IPR020829">
    <property type="entry name" value="GlycerAld_3-P_DH_cat"/>
</dbReference>
<dbReference type="OrthoDB" id="1703872at2759"/>
<dbReference type="Proteomes" id="UP000825935">
    <property type="component" value="Chromosome 13"/>
</dbReference>
<evidence type="ECO:0000256" key="1">
    <source>
        <dbReference type="ARBA" id="ARBA00007406"/>
    </source>
</evidence>
<keyword evidence="2" id="KW-0560">Oxidoreductase</keyword>
<evidence type="ECO:0000256" key="2">
    <source>
        <dbReference type="ARBA" id="ARBA00023002"/>
    </source>
</evidence>
<dbReference type="Pfam" id="PF02800">
    <property type="entry name" value="Gp_dh_C"/>
    <property type="match status" value="1"/>
</dbReference>
<evidence type="ECO:0000259" key="4">
    <source>
        <dbReference type="Pfam" id="PF02800"/>
    </source>
</evidence>